<evidence type="ECO:0000313" key="4">
    <source>
        <dbReference type="Proteomes" id="UP000254291"/>
    </source>
</evidence>
<evidence type="ECO:0000259" key="2">
    <source>
        <dbReference type="Pfam" id="PF01575"/>
    </source>
</evidence>
<proteinExistence type="inferred from homology"/>
<name>A0A378SE78_9MYCO</name>
<organism evidence="3 4">
    <name type="scientific">Mycolicibacterium gilvum</name>
    <dbReference type="NCBI Taxonomy" id="1804"/>
    <lineage>
        <taxon>Bacteria</taxon>
        <taxon>Bacillati</taxon>
        <taxon>Actinomycetota</taxon>
        <taxon>Actinomycetes</taxon>
        <taxon>Mycobacteriales</taxon>
        <taxon>Mycobacteriaceae</taxon>
        <taxon>Mycolicibacterium</taxon>
    </lineage>
</organism>
<dbReference type="Pfam" id="PF01575">
    <property type="entry name" value="MaoC_dehydratas"/>
    <property type="match status" value="1"/>
</dbReference>
<dbReference type="PANTHER" id="PTHR43664">
    <property type="entry name" value="MONOAMINE OXIDASE-RELATED"/>
    <property type="match status" value="1"/>
</dbReference>
<dbReference type="InterPro" id="IPR052342">
    <property type="entry name" value="MCH/BMMD"/>
</dbReference>
<dbReference type="AlphaFoldDB" id="A0A378SE78"/>
<dbReference type="GO" id="GO:0005835">
    <property type="term" value="C:fatty acid synthase complex"/>
    <property type="evidence" value="ECO:0007669"/>
    <property type="project" value="InterPro"/>
</dbReference>
<reference evidence="3 4" key="1">
    <citation type="submission" date="2018-06" db="EMBL/GenBank/DDBJ databases">
        <authorList>
            <consortium name="Pathogen Informatics"/>
            <person name="Doyle S."/>
        </authorList>
    </citation>
    <scope>NUCLEOTIDE SEQUENCE [LARGE SCALE GENOMIC DNA]</scope>
    <source>
        <strain evidence="3 4">NCTC10742</strain>
    </source>
</reference>
<dbReference type="PANTHER" id="PTHR43664:SF1">
    <property type="entry name" value="BETA-METHYLMALYL-COA DEHYDRATASE"/>
    <property type="match status" value="1"/>
</dbReference>
<dbReference type="GO" id="GO:0004312">
    <property type="term" value="F:fatty acid synthase activity"/>
    <property type="evidence" value="ECO:0007669"/>
    <property type="project" value="InterPro"/>
</dbReference>
<sequence length="140" mass="15211">MSGYSHTGETLVVGASREHTVIPEVTRTQIVQYAGASGDYSPLHTDEPYAVRAGYPGVMAHGMLVMGAAERLLAEWVGRERLTRYRVRFVNPVWPGDSLHAVATVVDVRDSEQGKYVDFEILATNHHGVVVLSGTSTACV</sequence>
<dbReference type="Gene3D" id="3.10.129.10">
    <property type="entry name" value="Hotdog Thioesterase"/>
    <property type="match status" value="1"/>
</dbReference>
<evidence type="ECO:0000256" key="1">
    <source>
        <dbReference type="ARBA" id="ARBA00005254"/>
    </source>
</evidence>
<dbReference type="Proteomes" id="UP000254291">
    <property type="component" value="Unassembled WGS sequence"/>
</dbReference>
<dbReference type="InterPro" id="IPR002539">
    <property type="entry name" value="MaoC-like_dom"/>
</dbReference>
<feature type="domain" description="MaoC-like" evidence="2">
    <location>
        <begin position="16"/>
        <end position="121"/>
    </location>
</feature>
<gene>
    <name evidence="3" type="ORF">NCTC10742_00330</name>
</gene>
<dbReference type="PRINTS" id="PR01483">
    <property type="entry name" value="FASYNTHASE"/>
</dbReference>
<comment type="similarity">
    <text evidence="1">Belongs to the enoyl-CoA hydratase/isomerase family.</text>
</comment>
<dbReference type="GO" id="GO:0006633">
    <property type="term" value="P:fatty acid biosynthetic process"/>
    <property type="evidence" value="ECO:0007669"/>
    <property type="project" value="InterPro"/>
</dbReference>
<evidence type="ECO:0000313" key="3">
    <source>
        <dbReference type="EMBL" id="STZ41129.1"/>
    </source>
</evidence>
<dbReference type="SUPFAM" id="SSF54637">
    <property type="entry name" value="Thioesterase/thiol ester dehydrase-isomerase"/>
    <property type="match status" value="1"/>
</dbReference>
<accession>A0A378SE78</accession>
<dbReference type="InterPro" id="IPR029069">
    <property type="entry name" value="HotDog_dom_sf"/>
</dbReference>
<dbReference type="InterPro" id="IPR003965">
    <property type="entry name" value="Fatty_acid_synthase"/>
</dbReference>
<dbReference type="EMBL" id="UGQM01000001">
    <property type="protein sequence ID" value="STZ41129.1"/>
    <property type="molecule type" value="Genomic_DNA"/>
</dbReference>
<protein>
    <submittedName>
        <fullName evidence="3">MaoC-like dehydratase</fullName>
    </submittedName>
</protein>
<dbReference type="RefSeq" id="WP_083152528.1">
    <property type="nucleotide sequence ID" value="NZ_JACKST010000125.1"/>
</dbReference>